<accession>R4K750</accession>
<proteinExistence type="predicted"/>
<name>R4K750_CLOPA</name>
<dbReference type="eggNOG" id="ENOG50327D4">
    <property type="taxonomic scope" value="Bacteria"/>
</dbReference>
<evidence type="ECO:0000313" key="2">
    <source>
        <dbReference type="Proteomes" id="UP000013523"/>
    </source>
</evidence>
<gene>
    <name evidence="1" type="ORF">Clopa_2640</name>
</gene>
<organism evidence="1 2">
    <name type="scientific">Clostridium pasteurianum BC1</name>
    <dbReference type="NCBI Taxonomy" id="86416"/>
    <lineage>
        <taxon>Bacteria</taxon>
        <taxon>Bacillati</taxon>
        <taxon>Bacillota</taxon>
        <taxon>Clostridia</taxon>
        <taxon>Eubacteriales</taxon>
        <taxon>Clostridiaceae</taxon>
        <taxon>Clostridium</taxon>
    </lineage>
</organism>
<evidence type="ECO:0000313" key="1">
    <source>
        <dbReference type="EMBL" id="AGK97496.1"/>
    </source>
</evidence>
<dbReference type="EMBL" id="CP003261">
    <property type="protein sequence ID" value="AGK97496.1"/>
    <property type="molecule type" value="Genomic_DNA"/>
</dbReference>
<keyword evidence="2" id="KW-1185">Reference proteome</keyword>
<dbReference type="AlphaFoldDB" id="R4K750"/>
<protein>
    <submittedName>
        <fullName evidence="1">Uncharacterized protein</fullName>
    </submittedName>
</protein>
<dbReference type="PATRIC" id="fig|86416.3.peg.2629"/>
<dbReference type="Proteomes" id="UP000013523">
    <property type="component" value="Chromosome"/>
</dbReference>
<dbReference type="KEGG" id="cpas:Clopa_2640"/>
<sequence>MISEQDAKIAIIASGNEISKNDLIKRINSLDENTKQQIYLKTGDMLRKNKFNPSKELELMHKELKKTANDFNIHPAVLYYVYMTKLDIK</sequence>
<dbReference type="OrthoDB" id="1911950at2"/>
<dbReference type="HOGENOM" id="CLU_2449422_0_0_9"/>
<reference evidence="1 2" key="1">
    <citation type="submission" date="2012-01" db="EMBL/GenBank/DDBJ databases">
        <title>Complete sequence of chromosome of Clostridium pasteurianum BC1.</title>
        <authorList>
            <consortium name="US DOE Joint Genome Institute"/>
            <person name="Lucas S."/>
            <person name="Han J."/>
            <person name="Lapidus A."/>
            <person name="Cheng J.-F."/>
            <person name="Goodwin L."/>
            <person name="Pitluck S."/>
            <person name="Peters L."/>
            <person name="Mikhailova N."/>
            <person name="Teshima H."/>
            <person name="Detter J.C."/>
            <person name="Han C."/>
            <person name="Tapia R."/>
            <person name="Land M."/>
            <person name="Hauser L."/>
            <person name="Kyrpides N."/>
            <person name="Ivanova N."/>
            <person name="Pagani I."/>
            <person name="Dunn J."/>
            <person name="Taghavi S."/>
            <person name="Francis A."/>
            <person name="van der Lelie D."/>
            <person name="Woyke T."/>
        </authorList>
    </citation>
    <scope>NUCLEOTIDE SEQUENCE [LARGE SCALE GENOMIC DNA]</scope>
    <source>
        <strain evidence="1 2">BC1</strain>
    </source>
</reference>
<dbReference type="RefSeq" id="WP_015615795.1">
    <property type="nucleotide sequence ID" value="NC_021182.1"/>
</dbReference>